<accession>A0AAE1A1G1</accession>
<keyword evidence="1" id="KW-1133">Transmembrane helix</keyword>
<name>A0AAE1A1G1_9GAST</name>
<keyword evidence="1" id="KW-0812">Transmembrane</keyword>
<dbReference type="Proteomes" id="UP001283361">
    <property type="component" value="Unassembled WGS sequence"/>
</dbReference>
<keyword evidence="3" id="KW-1185">Reference proteome</keyword>
<comment type="caution">
    <text evidence="2">The sequence shown here is derived from an EMBL/GenBank/DDBJ whole genome shotgun (WGS) entry which is preliminary data.</text>
</comment>
<organism evidence="2 3">
    <name type="scientific">Elysia crispata</name>
    <name type="common">lettuce slug</name>
    <dbReference type="NCBI Taxonomy" id="231223"/>
    <lineage>
        <taxon>Eukaryota</taxon>
        <taxon>Metazoa</taxon>
        <taxon>Spiralia</taxon>
        <taxon>Lophotrochozoa</taxon>
        <taxon>Mollusca</taxon>
        <taxon>Gastropoda</taxon>
        <taxon>Heterobranchia</taxon>
        <taxon>Euthyneura</taxon>
        <taxon>Panpulmonata</taxon>
        <taxon>Sacoglossa</taxon>
        <taxon>Placobranchoidea</taxon>
        <taxon>Plakobranchidae</taxon>
        <taxon>Elysia</taxon>
    </lineage>
</organism>
<evidence type="ECO:0000256" key="1">
    <source>
        <dbReference type="SAM" id="Phobius"/>
    </source>
</evidence>
<feature type="transmembrane region" description="Helical" evidence="1">
    <location>
        <begin position="58"/>
        <end position="78"/>
    </location>
</feature>
<protein>
    <submittedName>
        <fullName evidence="2">Uncharacterized protein</fullName>
    </submittedName>
</protein>
<keyword evidence="1" id="KW-0472">Membrane</keyword>
<evidence type="ECO:0000313" key="2">
    <source>
        <dbReference type="EMBL" id="KAK3779480.1"/>
    </source>
</evidence>
<dbReference type="AlphaFoldDB" id="A0AAE1A1G1"/>
<reference evidence="2" key="1">
    <citation type="journal article" date="2023" name="G3 (Bethesda)">
        <title>A reference genome for the long-term kleptoplast-retaining sea slug Elysia crispata morphotype clarki.</title>
        <authorList>
            <person name="Eastman K.E."/>
            <person name="Pendleton A.L."/>
            <person name="Shaikh M.A."/>
            <person name="Suttiyut T."/>
            <person name="Ogas R."/>
            <person name="Tomko P."/>
            <person name="Gavelis G."/>
            <person name="Widhalm J.R."/>
            <person name="Wisecaver J.H."/>
        </authorList>
    </citation>
    <scope>NUCLEOTIDE SEQUENCE</scope>
    <source>
        <strain evidence="2">ECLA1</strain>
    </source>
</reference>
<sequence>MSRANHYTTYCSGLGQCERACSVVLSLDHQPESEQILTTRLPDKAGQRSRERSKEDHSILFTMIALFGTYCQMCYFKASDIKLTCPRNRAVPGKTPGIYRY</sequence>
<gene>
    <name evidence="2" type="ORF">RRG08_045226</name>
</gene>
<proteinExistence type="predicted"/>
<dbReference type="EMBL" id="JAWDGP010002824">
    <property type="protein sequence ID" value="KAK3779480.1"/>
    <property type="molecule type" value="Genomic_DNA"/>
</dbReference>
<evidence type="ECO:0000313" key="3">
    <source>
        <dbReference type="Proteomes" id="UP001283361"/>
    </source>
</evidence>